<dbReference type="Proteomes" id="UP001371456">
    <property type="component" value="Unassembled WGS sequence"/>
</dbReference>
<feature type="region of interest" description="Disordered" evidence="1">
    <location>
        <begin position="47"/>
        <end position="66"/>
    </location>
</feature>
<proteinExistence type="predicted"/>
<reference evidence="3 4" key="1">
    <citation type="submission" date="2024-02" db="EMBL/GenBank/DDBJ databases">
        <title>de novo genome assembly of Solanum bulbocastanum strain 11H21.</title>
        <authorList>
            <person name="Hosaka A.J."/>
        </authorList>
    </citation>
    <scope>NUCLEOTIDE SEQUENCE [LARGE SCALE GENOMIC DNA]</scope>
    <source>
        <tissue evidence="3">Young leaves</tissue>
    </source>
</reference>
<keyword evidence="2" id="KW-0732">Signal</keyword>
<accession>A0AAN8TGR2</accession>
<gene>
    <name evidence="3" type="ORF">RDI58_016060</name>
</gene>
<sequence length="113" mass="12609">MQIIFTCTFILMATFLCFQQRNEARILASHDDHTINTQMLMTKKIIERPSISSPPPPKPSPNSKQISTYFANNNELAVYYWDAPNKGNSLGRSSKSPPPPPRPAPSTGQLFSS</sequence>
<evidence type="ECO:0000313" key="3">
    <source>
        <dbReference type="EMBL" id="KAK6787535.1"/>
    </source>
</evidence>
<protein>
    <submittedName>
        <fullName evidence="3">Uncharacterized protein</fullName>
    </submittedName>
</protein>
<evidence type="ECO:0000256" key="2">
    <source>
        <dbReference type="SAM" id="SignalP"/>
    </source>
</evidence>
<keyword evidence="4" id="KW-1185">Reference proteome</keyword>
<dbReference type="AlphaFoldDB" id="A0AAN8TGR2"/>
<evidence type="ECO:0000313" key="4">
    <source>
        <dbReference type="Proteomes" id="UP001371456"/>
    </source>
</evidence>
<name>A0AAN8TGR2_SOLBU</name>
<feature type="region of interest" description="Disordered" evidence="1">
    <location>
        <begin position="88"/>
        <end position="113"/>
    </location>
</feature>
<feature type="chain" id="PRO_5043048178" evidence="2">
    <location>
        <begin position="25"/>
        <end position="113"/>
    </location>
</feature>
<evidence type="ECO:0000256" key="1">
    <source>
        <dbReference type="SAM" id="MobiDB-lite"/>
    </source>
</evidence>
<feature type="signal peptide" evidence="2">
    <location>
        <begin position="1"/>
        <end position="24"/>
    </location>
</feature>
<dbReference type="EMBL" id="JBANQN010000006">
    <property type="protein sequence ID" value="KAK6787535.1"/>
    <property type="molecule type" value="Genomic_DNA"/>
</dbReference>
<organism evidence="3 4">
    <name type="scientific">Solanum bulbocastanum</name>
    <name type="common">Wild potato</name>
    <dbReference type="NCBI Taxonomy" id="147425"/>
    <lineage>
        <taxon>Eukaryota</taxon>
        <taxon>Viridiplantae</taxon>
        <taxon>Streptophyta</taxon>
        <taxon>Embryophyta</taxon>
        <taxon>Tracheophyta</taxon>
        <taxon>Spermatophyta</taxon>
        <taxon>Magnoliopsida</taxon>
        <taxon>eudicotyledons</taxon>
        <taxon>Gunneridae</taxon>
        <taxon>Pentapetalae</taxon>
        <taxon>asterids</taxon>
        <taxon>lamiids</taxon>
        <taxon>Solanales</taxon>
        <taxon>Solanaceae</taxon>
        <taxon>Solanoideae</taxon>
        <taxon>Solaneae</taxon>
        <taxon>Solanum</taxon>
    </lineage>
</organism>
<comment type="caution">
    <text evidence="3">The sequence shown here is derived from an EMBL/GenBank/DDBJ whole genome shotgun (WGS) entry which is preliminary data.</text>
</comment>